<evidence type="ECO:0000313" key="2">
    <source>
        <dbReference type="EMBL" id="CAF9908642.1"/>
    </source>
</evidence>
<organism evidence="2 3">
    <name type="scientific">Gomphillus americanus</name>
    <dbReference type="NCBI Taxonomy" id="1940652"/>
    <lineage>
        <taxon>Eukaryota</taxon>
        <taxon>Fungi</taxon>
        <taxon>Dikarya</taxon>
        <taxon>Ascomycota</taxon>
        <taxon>Pezizomycotina</taxon>
        <taxon>Lecanoromycetes</taxon>
        <taxon>OSLEUM clade</taxon>
        <taxon>Ostropomycetidae</taxon>
        <taxon>Ostropales</taxon>
        <taxon>Graphidaceae</taxon>
        <taxon>Gomphilloideae</taxon>
        <taxon>Gomphillus</taxon>
    </lineage>
</organism>
<evidence type="ECO:0000313" key="3">
    <source>
        <dbReference type="Proteomes" id="UP000664169"/>
    </source>
</evidence>
<keyword evidence="1" id="KW-0812">Transmembrane</keyword>
<gene>
    <name evidence="2" type="ORF">GOMPHAMPRED_006234</name>
</gene>
<dbReference type="PANTHER" id="PTHR42083:SF1">
    <property type="entry name" value="MARVEL DOMAIN-CONTAINING PROTEIN"/>
    <property type="match status" value="1"/>
</dbReference>
<dbReference type="EMBL" id="CAJPDQ010000004">
    <property type="protein sequence ID" value="CAF9908642.1"/>
    <property type="molecule type" value="Genomic_DNA"/>
</dbReference>
<feature type="transmembrane region" description="Helical" evidence="1">
    <location>
        <begin position="122"/>
        <end position="145"/>
    </location>
</feature>
<dbReference type="Proteomes" id="UP000664169">
    <property type="component" value="Unassembled WGS sequence"/>
</dbReference>
<keyword evidence="3" id="KW-1185">Reference proteome</keyword>
<dbReference type="PANTHER" id="PTHR42083">
    <property type="entry name" value="MARVEL DOMAIN-CONTAINING PROTEIN"/>
    <property type="match status" value="1"/>
</dbReference>
<dbReference type="OrthoDB" id="5363290at2759"/>
<reference evidence="2" key="1">
    <citation type="submission" date="2021-03" db="EMBL/GenBank/DDBJ databases">
        <authorList>
            <person name="Tagirdzhanova G."/>
        </authorList>
    </citation>
    <scope>NUCLEOTIDE SEQUENCE</scope>
</reference>
<feature type="transmembrane region" description="Helical" evidence="1">
    <location>
        <begin position="85"/>
        <end position="106"/>
    </location>
</feature>
<dbReference type="AlphaFoldDB" id="A0A8H3EQZ6"/>
<accession>A0A8H3EQZ6</accession>
<feature type="transmembrane region" description="Helical" evidence="1">
    <location>
        <begin position="21"/>
        <end position="41"/>
    </location>
</feature>
<proteinExistence type="predicted"/>
<comment type="caution">
    <text evidence="2">The sequence shown here is derived from an EMBL/GenBank/DDBJ whole genome shotgun (WGS) entry which is preliminary data.</text>
</comment>
<protein>
    <recommendedName>
        <fullName evidence="4">MARVEL domain-containing protein</fullName>
    </recommendedName>
</protein>
<keyword evidence="1" id="KW-1133">Transmembrane helix</keyword>
<feature type="transmembrane region" description="Helical" evidence="1">
    <location>
        <begin position="56"/>
        <end position="78"/>
    </location>
</feature>
<evidence type="ECO:0008006" key="4">
    <source>
        <dbReference type="Google" id="ProtNLM"/>
    </source>
</evidence>
<name>A0A8H3EQZ6_9LECA</name>
<sequence length="160" mass="17904">MAFRDRASDAHGGFFNFVINTVLRFFQLILALTAIGLYGGYVNDARLQHKYADPNYVFAVVVGSLAAVTALILAVPFFKMYRLFAWDWIMFILWIAVFGVFGKIYINQNANGNSGIQSQKNAVWIDLVNAILWLLSAVHNTVVFFTHRGGRSLHTGRAAV</sequence>
<evidence type="ECO:0000256" key="1">
    <source>
        <dbReference type="SAM" id="Phobius"/>
    </source>
</evidence>
<keyword evidence="1" id="KW-0472">Membrane</keyword>